<organism evidence="2 3">
    <name type="scientific">Polyporus arcularius HHB13444</name>
    <dbReference type="NCBI Taxonomy" id="1314778"/>
    <lineage>
        <taxon>Eukaryota</taxon>
        <taxon>Fungi</taxon>
        <taxon>Dikarya</taxon>
        <taxon>Basidiomycota</taxon>
        <taxon>Agaricomycotina</taxon>
        <taxon>Agaricomycetes</taxon>
        <taxon>Polyporales</taxon>
        <taxon>Polyporaceae</taxon>
        <taxon>Polyporus</taxon>
    </lineage>
</organism>
<dbReference type="EMBL" id="ML211001">
    <property type="protein sequence ID" value="TFK92319.1"/>
    <property type="molecule type" value="Genomic_DNA"/>
</dbReference>
<reference evidence="2 3" key="1">
    <citation type="journal article" date="2019" name="Nat. Ecol. Evol.">
        <title>Megaphylogeny resolves global patterns of mushroom evolution.</title>
        <authorList>
            <person name="Varga T."/>
            <person name="Krizsan K."/>
            <person name="Foldi C."/>
            <person name="Dima B."/>
            <person name="Sanchez-Garcia M."/>
            <person name="Sanchez-Ramirez S."/>
            <person name="Szollosi G.J."/>
            <person name="Szarkandi J.G."/>
            <person name="Papp V."/>
            <person name="Albert L."/>
            <person name="Andreopoulos W."/>
            <person name="Angelini C."/>
            <person name="Antonin V."/>
            <person name="Barry K.W."/>
            <person name="Bougher N.L."/>
            <person name="Buchanan P."/>
            <person name="Buyck B."/>
            <person name="Bense V."/>
            <person name="Catcheside P."/>
            <person name="Chovatia M."/>
            <person name="Cooper J."/>
            <person name="Damon W."/>
            <person name="Desjardin D."/>
            <person name="Finy P."/>
            <person name="Geml J."/>
            <person name="Haridas S."/>
            <person name="Hughes K."/>
            <person name="Justo A."/>
            <person name="Karasinski D."/>
            <person name="Kautmanova I."/>
            <person name="Kiss B."/>
            <person name="Kocsube S."/>
            <person name="Kotiranta H."/>
            <person name="LaButti K.M."/>
            <person name="Lechner B.E."/>
            <person name="Liimatainen K."/>
            <person name="Lipzen A."/>
            <person name="Lukacs Z."/>
            <person name="Mihaltcheva S."/>
            <person name="Morgado L.N."/>
            <person name="Niskanen T."/>
            <person name="Noordeloos M.E."/>
            <person name="Ohm R.A."/>
            <person name="Ortiz-Santana B."/>
            <person name="Ovrebo C."/>
            <person name="Racz N."/>
            <person name="Riley R."/>
            <person name="Savchenko A."/>
            <person name="Shiryaev A."/>
            <person name="Soop K."/>
            <person name="Spirin V."/>
            <person name="Szebenyi C."/>
            <person name="Tomsovsky M."/>
            <person name="Tulloss R.E."/>
            <person name="Uehling J."/>
            <person name="Grigoriev I.V."/>
            <person name="Vagvolgyi C."/>
            <person name="Papp T."/>
            <person name="Martin F.M."/>
            <person name="Miettinen O."/>
            <person name="Hibbett D.S."/>
            <person name="Nagy L.G."/>
        </authorList>
    </citation>
    <scope>NUCLEOTIDE SEQUENCE [LARGE SCALE GENOMIC DNA]</scope>
    <source>
        <strain evidence="2 3">HHB13444</strain>
    </source>
</reference>
<sequence length="197" mass="22336">MATASNYLEVTHEIKLDHDNVRELYERYKQTTDINQKGMIANTLIREMAVHGDAEEISVYNDYGTLGLGDSAVHNKEEHAEIKRLVYDADATRLGKADYDSVLERAVTAFLTHAKEEEDEQLPLIRQKLTPEENDKIARAFLKARTTVPTRPHPWAPQTGGIAQKVAGMQGAFLDKVVETVEGRQFVDLKYEHPKQF</sequence>
<dbReference type="PANTHER" id="PTHR35585:SF1">
    <property type="entry name" value="HHE DOMAIN PROTEIN (AFU_ORTHOLOGUE AFUA_4G00730)"/>
    <property type="match status" value="1"/>
</dbReference>
<dbReference type="STRING" id="1314778.A0A5C3PUH6"/>
<dbReference type="InterPro" id="IPR012312">
    <property type="entry name" value="Hemerythrin-like"/>
</dbReference>
<evidence type="ECO:0000313" key="3">
    <source>
        <dbReference type="Proteomes" id="UP000308197"/>
    </source>
</evidence>
<gene>
    <name evidence="2" type="ORF">K466DRAFT_513735</name>
</gene>
<dbReference type="PANTHER" id="PTHR35585">
    <property type="entry name" value="HHE DOMAIN PROTEIN (AFU_ORTHOLOGUE AFUA_4G00730)"/>
    <property type="match status" value="1"/>
</dbReference>
<accession>A0A5C3PUH6</accession>
<keyword evidence="3" id="KW-1185">Reference proteome</keyword>
<protein>
    <recommendedName>
        <fullName evidence="1">Hemerythrin-like domain-containing protein</fullName>
    </recommendedName>
</protein>
<dbReference type="Gene3D" id="1.20.120.520">
    <property type="entry name" value="nmb1532 protein domain like"/>
    <property type="match status" value="1"/>
</dbReference>
<evidence type="ECO:0000259" key="1">
    <source>
        <dbReference type="Pfam" id="PF01814"/>
    </source>
</evidence>
<dbReference type="Pfam" id="PF01814">
    <property type="entry name" value="Hemerythrin"/>
    <property type="match status" value="1"/>
</dbReference>
<dbReference type="AlphaFoldDB" id="A0A5C3PUH6"/>
<feature type="domain" description="Hemerythrin-like" evidence="1">
    <location>
        <begin position="11"/>
        <end position="125"/>
    </location>
</feature>
<name>A0A5C3PUH6_9APHY</name>
<dbReference type="InParanoid" id="A0A5C3PUH6"/>
<evidence type="ECO:0000313" key="2">
    <source>
        <dbReference type="EMBL" id="TFK92319.1"/>
    </source>
</evidence>
<proteinExistence type="predicted"/>
<dbReference type="Proteomes" id="UP000308197">
    <property type="component" value="Unassembled WGS sequence"/>
</dbReference>